<dbReference type="Proteomes" id="UP000269657">
    <property type="component" value="Segment"/>
</dbReference>
<dbReference type="NCBIfam" id="NF033948">
    <property type="entry name" value="AcrIIA3_fam"/>
    <property type="match status" value="1"/>
</dbReference>
<dbReference type="EMBL" id="MH937460">
    <property type="protein sequence ID" value="AZF90426.1"/>
    <property type="molecule type" value="Genomic_DNA"/>
</dbReference>
<accession>A0A3G8F6J0</accession>
<keyword evidence="2" id="KW-1185">Reference proteome</keyword>
<reference evidence="1 2" key="1">
    <citation type="submission" date="2018-09" db="EMBL/GenBank/DDBJ databases">
        <title>A comparative genomics approach for identifying host-range determinants of bacteriophages infecting Streptococcus thermophilus.</title>
        <authorList>
            <person name="Szymczak P."/>
            <person name="Rau M.H."/>
            <person name="Monteiro J.M."/>
            <person name="de Pinho M.G."/>
            <person name="Filipe S.R."/>
            <person name="Vogensen F.K."/>
            <person name="Zeidan A."/>
            <person name="Janzen T."/>
        </authorList>
    </citation>
    <scope>NUCLEOTIDE SEQUENCE [LARGE SCALE GENOMIC DNA]</scope>
</reference>
<sequence length="132" mass="15021">MKKATYDKSGIMKEAWNLFNNDDITTADFEYLTRGELQEGKTFAVCLKEAWAHEKDIVDSLKENYENAEHSVQAKAWDWACKKLGVSIEMDAYTKLVNVNDMQKEAWPGTSVWSLAMRAVKLHIKLFGQAAA</sequence>
<gene>
    <name evidence="1" type="ORF">CHPC640_0033</name>
</gene>
<proteinExistence type="predicted"/>
<evidence type="ECO:0000313" key="1">
    <source>
        <dbReference type="EMBL" id="AZF90426.1"/>
    </source>
</evidence>
<organism evidence="1 2">
    <name type="scientific">Streptococcus phage CHPC640</name>
    <dbReference type="NCBI Taxonomy" id="2365037"/>
    <lineage>
        <taxon>Viruses</taxon>
        <taxon>Duplodnaviria</taxon>
        <taxon>Heunggongvirae</taxon>
        <taxon>Uroviricota</taxon>
        <taxon>Caudoviricetes</taxon>
        <taxon>Aliceevansviridae</taxon>
        <taxon>Brussowvirus</taxon>
        <taxon>Brussowvirus CHPC640</taxon>
    </lineage>
</organism>
<evidence type="ECO:0000313" key="2">
    <source>
        <dbReference type="Proteomes" id="UP000269657"/>
    </source>
</evidence>
<protein>
    <submittedName>
        <fullName evidence="1">Uncharacterized protein</fullName>
    </submittedName>
</protein>
<name>A0A3G8F6J0_9CAUD</name>